<sequence>MARSAQAHFHCLGSIQSTLFEAQVTSHSFSLPRNLNVQSSPKPTMVLTRTAKKMQQSQAGGDVDVGRDLDFISHEIDTQSNDLGQLSENLYVRTDVEDRYLDELSLQGDRISDALDRLHNRVDHVGNFPEWRAMRYDELDEAREMYSDVEDRLHSLRVPRHRARLQRRQQRTPSPQAHAVDALVEDLEGIQLDASDADSSGTVHEFWKTKAEVLERHRESLLKTFDVFKRHLDYKKTGVGKVIAFDCEFSPGKAQYAHIPWQIAAVDMSTTKAKVQAVTAYWNYGEDSNAVKNDIQDKVDAVDDEKMEAWLRKQAGTYSKRKTQQNMANGLTANEIQEEFRAAGINEHVLLITWGTTNADACAFAKIWAGNDDLLVETKDLDWERYIKLDVSQLIKKTSHLGNLSLKEAYMALFPDAPELDWHDALADATATANIASHIYENRHRWL</sequence>
<dbReference type="OrthoDB" id="10483301at2759"/>
<proteinExistence type="predicted"/>
<dbReference type="EMBL" id="MU001515">
    <property type="protein sequence ID" value="KAF2437630.1"/>
    <property type="molecule type" value="Genomic_DNA"/>
</dbReference>
<evidence type="ECO:0000313" key="2">
    <source>
        <dbReference type="Proteomes" id="UP000799764"/>
    </source>
</evidence>
<gene>
    <name evidence="1" type="ORF">P171DRAFT_449838</name>
</gene>
<evidence type="ECO:0000313" key="1">
    <source>
        <dbReference type="EMBL" id="KAF2437630.1"/>
    </source>
</evidence>
<dbReference type="GO" id="GO:0003676">
    <property type="term" value="F:nucleic acid binding"/>
    <property type="evidence" value="ECO:0007669"/>
    <property type="project" value="InterPro"/>
</dbReference>
<dbReference type="InterPro" id="IPR036397">
    <property type="entry name" value="RNaseH_sf"/>
</dbReference>
<keyword evidence="2" id="KW-1185">Reference proteome</keyword>
<dbReference type="AlphaFoldDB" id="A0A9P4U529"/>
<dbReference type="InterPro" id="IPR012337">
    <property type="entry name" value="RNaseH-like_sf"/>
</dbReference>
<dbReference type="SUPFAM" id="SSF53098">
    <property type="entry name" value="Ribonuclease H-like"/>
    <property type="match status" value="1"/>
</dbReference>
<dbReference type="Gene3D" id="3.30.420.10">
    <property type="entry name" value="Ribonuclease H-like superfamily/Ribonuclease H"/>
    <property type="match status" value="1"/>
</dbReference>
<reference evidence="1" key="1">
    <citation type="journal article" date="2020" name="Stud. Mycol.">
        <title>101 Dothideomycetes genomes: a test case for predicting lifestyles and emergence of pathogens.</title>
        <authorList>
            <person name="Haridas S."/>
            <person name="Albert R."/>
            <person name="Binder M."/>
            <person name="Bloem J."/>
            <person name="Labutti K."/>
            <person name="Salamov A."/>
            <person name="Andreopoulos B."/>
            <person name="Baker S."/>
            <person name="Barry K."/>
            <person name="Bills G."/>
            <person name="Bluhm B."/>
            <person name="Cannon C."/>
            <person name="Castanera R."/>
            <person name="Culley D."/>
            <person name="Daum C."/>
            <person name="Ezra D."/>
            <person name="Gonzalez J."/>
            <person name="Henrissat B."/>
            <person name="Kuo A."/>
            <person name="Liang C."/>
            <person name="Lipzen A."/>
            <person name="Lutzoni F."/>
            <person name="Magnuson J."/>
            <person name="Mondo S."/>
            <person name="Nolan M."/>
            <person name="Ohm R."/>
            <person name="Pangilinan J."/>
            <person name="Park H.-J."/>
            <person name="Ramirez L."/>
            <person name="Alfaro M."/>
            <person name="Sun H."/>
            <person name="Tritt A."/>
            <person name="Yoshinaga Y."/>
            <person name="Zwiers L.-H."/>
            <person name="Turgeon B."/>
            <person name="Goodwin S."/>
            <person name="Spatafora J."/>
            <person name="Crous P."/>
            <person name="Grigoriev I."/>
        </authorList>
    </citation>
    <scope>NUCLEOTIDE SEQUENCE</scope>
    <source>
        <strain evidence="1">CBS 690.94</strain>
    </source>
</reference>
<comment type="caution">
    <text evidence="1">The sequence shown here is derived from an EMBL/GenBank/DDBJ whole genome shotgun (WGS) entry which is preliminary data.</text>
</comment>
<protein>
    <submittedName>
        <fullName evidence="1">Uncharacterized protein</fullName>
    </submittedName>
</protein>
<accession>A0A9P4U529</accession>
<dbReference type="Proteomes" id="UP000799764">
    <property type="component" value="Unassembled WGS sequence"/>
</dbReference>
<organism evidence="1 2">
    <name type="scientific">Karstenula rhodostoma CBS 690.94</name>
    <dbReference type="NCBI Taxonomy" id="1392251"/>
    <lineage>
        <taxon>Eukaryota</taxon>
        <taxon>Fungi</taxon>
        <taxon>Dikarya</taxon>
        <taxon>Ascomycota</taxon>
        <taxon>Pezizomycotina</taxon>
        <taxon>Dothideomycetes</taxon>
        <taxon>Pleosporomycetidae</taxon>
        <taxon>Pleosporales</taxon>
        <taxon>Massarineae</taxon>
        <taxon>Didymosphaeriaceae</taxon>
        <taxon>Karstenula</taxon>
    </lineage>
</organism>
<name>A0A9P4U529_9PLEO</name>